<feature type="compositionally biased region" description="Basic and acidic residues" evidence="1">
    <location>
        <begin position="302"/>
        <end position="315"/>
    </location>
</feature>
<feature type="region of interest" description="Disordered" evidence="1">
    <location>
        <begin position="145"/>
        <end position="171"/>
    </location>
</feature>
<evidence type="ECO:0000313" key="2">
    <source>
        <dbReference type="EMBL" id="KAF6214033.1"/>
    </source>
</evidence>
<feature type="compositionally biased region" description="Low complexity" evidence="1">
    <location>
        <begin position="1023"/>
        <end position="1035"/>
    </location>
</feature>
<dbReference type="AlphaFoldDB" id="A0A6A4JSI9"/>
<feature type="region of interest" description="Disordered" evidence="1">
    <location>
        <begin position="1014"/>
        <end position="1063"/>
    </location>
</feature>
<evidence type="ECO:0000313" key="3">
    <source>
        <dbReference type="Proteomes" id="UP000466442"/>
    </source>
</evidence>
<feature type="region of interest" description="Disordered" evidence="1">
    <location>
        <begin position="298"/>
        <end position="338"/>
    </location>
</feature>
<reference evidence="2" key="1">
    <citation type="journal article" date="2021" name="Mol. Ecol. Resour.">
        <title>Apolygus lucorum genome provides insights into omnivorousness and mesophyll feeding.</title>
        <authorList>
            <person name="Liu Y."/>
            <person name="Liu H."/>
            <person name="Wang H."/>
            <person name="Huang T."/>
            <person name="Liu B."/>
            <person name="Yang B."/>
            <person name="Yin L."/>
            <person name="Li B."/>
            <person name="Zhang Y."/>
            <person name="Zhang S."/>
            <person name="Jiang F."/>
            <person name="Zhang X."/>
            <person name="Ren Y."/>
            <person name="Wang B."/>
            <person name="Wang S."/>
            <person name="Lu Y."/>
            <person name="Wu K."/>
            <person name="Fan W."/>
            <person name="Wang G."/>
        </authorList>
    </citation>
    <scope>NUCLEOTIDE SEQUENCE</scope>
    <source>
        <strain evidence="2">12Hb</strain>
    </source>
</reference>
<feature type="region of interest" description="Disordered" evidence="1">
    <location>
        <begin position="1"/>
        <end position="20"/>
    </location>
</feature>
<gene>
    <name evidence="2" type="ORF">GE061_011763</name>
</gene>
<feature type="compositionally biased region" description="Basic residues" evidence="1">
    <location>
        <begin position="859"/>
        <end position="868"/>
    </location>
</feature>
<feature type="compositionally biased region" description="Acidic residues" evidence="1">
    <location>
        <begin position="217"/>
        <end position="226"/>
    </location>
</feature>
<feature type="region of interest" description="Disordered" evidence="1">
    <location>
        <begin position="468"/>
        <end position="492"/>
    </location>
</feature>
<feature type="region of interest" description="Disordered" evidence="1">
    <location>
        <begin position="858"/>
        <end position="883"/>
    </location>
</feature>
<feature type="compositionally biased region" description="Polar residues" evidence="1">
    <location>
        <begin position="483"/>
        <end position="492"/>
    </location>
</feature>
<feature type="compositionally biased region" description="Basic and acidic residues" evidence="1">
    <location>
        <begin position="768"/>
        <end position="778"/>
    </location>
</feature>
<proteinExistence type="predicted"/>
<feature type="compositionally biased region" description="Basic and acidic residues" evidence="1">
    <location>
        <begin position="1043"/>
        <end position="1053"/>
    </location>
</feature>
<dbReference type="Proteomes" id="UP000466442">
    <property type="component" value="Unassembled WGS sequence"/>
</dbReference>
<organism evidence="2 3">
    <name type="scientific">Apolygus lucorum</name>
    <name type="common">Small green plant bug</name>
    <name type="synonym">Lygocoris lucorum</name>
    <dbReference type="NCBI Taxonomy" id="248454"/>
    <lineage>
        <taxon>Eukaryota</taxon>
        <taxon>Metazoa</taxon>
        <taxon>Ecdysozoa</taxon>
        <taxon>Arthropoda</taxon>
        <taxon>Hexapoda</taxon>
        <taxon>Insecta</taxon>
        <taxon>Pterygota</taxon>
        <taxon>Neoptera</taxon>
        <taxon>Paraneoptera</taxon>
        <taxon>Hemiptera</taxon>
        <taxon>Heteroptera</taxon>
        <taxon>Panheteroptera</taxon>
        <taxon>Cimicomorpha</taxon>
        <taxon>Miridae</taxon>
        <taxon>Mirini</taxon>
        <taxon>Apolygus</taxon>
    </lineage>
</organism>
<dbReference type="EMBL" id="WIXP02000003">
    <property type="protein sequence ID" value="KAF6214033.1"/>
    <property type="molecule type" value="Genomic_DNA"/>
</dbReference>
<keyword evidence="3" id="KW-1185">Reference proteome</keyword>
<comment type="caution">
    <text evidence="2">The sequence shown here is derived from an EMBL/GenBank/DDBJ whole genome shotgun (WGS) entry which is preliminary data.</text>
</comment>
<feature type="compositionally biased region" description="Basic and acidic residues" evidence="1">
    <location>
        <begin position="869"/>
        <end position="883"/>
    </location>
</feature>
<feature type="compositionally biased region" description="Polar residues" evidence="1">
    <location>
        <begin position="1"/>
        <end position="13"/>
    </location>
</feature>
<feature type="region of interest" description="Disordered" evidence="1">
    <location>
        <begin position="92"/>
        <end position="128"/>
    </location>
</feature>
<name>A0A6A4JSI9_APOLU</name>
<accession>A0A6A4JSI9</accession>
<feature type="region of interest" description="Disordered" evidence="1">
    <location>
        <begin position="767"/>
        <end position="839"/>
    </location>
</feature>
<feature type="compositionally biased region" description="Basic and acidic residues" evidence="1">
    <location>
        <begin position="830"/>
        <end position="839"/>
    </location>
</feature>
<feature type="compositionally biased region" description="Basic and acidic residues" evidence="1">
    <location>
        <begin position="109"/>
        <end position="118"/>
    </location>
</feature>
<protein>
    <submittedName>
        <fullName evidence="2">Uncharacterized protein</fullName>
    </submittedName>
</protein>
<feature type="region of interest" description="Disordered" evidence="1">
    <location>
        <begin position="403"/>
        <end position="428"/>
    </location>
</feature>
<feature type="compositionally biased region" description="Polar residues" evidence="1">
    <location>
        <begin position="316"/>
        <end position="328"/>
    </location>
</feature>
<evidence type="ECO:0000256" key="1">
    <source>
        <dbReference type="SAM" id="MobiDB-lite"/>
    </source>
</evidence>
<feature type="region of interest" description="Disordered" evidence="1">
    <location>
        <begin position="207"/>
        <end position="226"/>
    </location>
</feature>
<feature type="compositionally biased region" description="Basic residues" evidence="1">
    <location>
        <begin position="119"/>
        <end position="128"/>
    </location>
</feature>
<feature type="compositionally biased region" description="Polar residues" evidence="1">
    <location>
        <begin position="1054"/>
        <end position="1063"/>
    </location>
</feature>
<sequence>MDKIRNSISSFSVRTHPRSNKHCQNMECLEREAHKGLSSSPFMPICDVDLMAFYVQRKIGSHSKQAPEDILQLIEQLTNVEEKVKAMEEKLGGGGVRHRHLNVMSVKENNSDRHSADQRRKKLSRKRRKGARCLCFPWSYRRDKSDKEDKKKTSKSEAKSHGKKEVTETLKHVGRGSRVSWDDGITVRYIGDESSAEELVKKISKKSKVARHKAYNDEESLDESPTEDDVKNVVHVKIRIPKNKDQSNSNIIEITGQNIEEDEDSFDVVKTQKHASPLKGLIEEQSAEYSQQPYVTLNTSEETSRTVKKRYEPSSERNQILGKTQENNKTPEDDHQSDVVNVVNSVEMGDSLKPLGSSEVSNKVEPEMIVERNIILSVTKTSDHNIDLDPKNISKKKLSKLEITADTKKSHSRRSSTTNKENLTTEGQEEFEYAEENVNTNNTSPIAMLEHPQKISEPEIVGIPIKESGRRSCGSQGCRCKGSSRNDSNLSDLKKSLNMNESETSLLDKMVTASAVPEEINVPTGSGVVNVVTHPYDCVCIVCETFGSRQESSRRNSVRSDTGTLISKRVIRVRYNEDYRHVLTHTEECGCAICVGIDEEMRKYKPRRSTIMSTRDSVLFVKNKGLCGCTDCKTVTTFKRDSVEMEQYNRDMEQQIRDYEAEISLSVPESMASRTSYRTIDPCYYSQATVPSINSFPIKRYVSYEDPPCPSIDSLESSDEEIFQLKNNRQYKEIIVNPKTKRVSLKKDDRDTNKAIIIISAKPVGEPEGLKEPHFTEKTHRKKRRQGFANRSPEGGYVRATEWPYKHSNKQDTTKGTCKSQKSKNKRIKGWRDRSDDGERERVDDTYDFKWQQDDSRSRKSRKVFKRTNRSEPKPMKHPKNDRLVAQANVETKDPQTTLEEIIKDLVSGRSDESEDKTYTITLGRIHDKPYTKVRIIDCSKPHIESSSSLFSTDTLQCPSAGRDGSDSTVFFAKPIPSISVSPTCSSNFARSGETSVVNISHSLVTNNHCQVSDSVPRTCSKSISPSPSLLIIPSVPTNDMGNEDRKSEDGETKSQPSLTKIVPTPTTVSTLTQEISNQKTRQRPKKSKFKIKLGGKVCSFFKRNERKKMIPVTTINNEIK</sequence>